<accession>A0AAD9KRV8</accession>
<protein>
    <submittedName>
        <fullName evidence="1">Uncharacterized protein</fullName>
    </submittedName>
</protein>
<proteinExistence type="predicted"/>
<dbReference type="Proteomes" id="UP001209878">
    <property type="component" value="Unassembled WGS sequence"/>
</dbReference>
<reference evidence="1" key="1">
    <citation type="journal article" date="2023" name="Mol. Biol. Evol.">
        <title>Third-Generation Sequencing Reveals the Adaptive Role of the Epigenome in Three Deep-Sea Polychaetes.</title>
        <authorList>
            <person name="Perez M."/>
            <person name="Aroh O."/>
            <person name="Sun Y."/>
            <person name="Lan Y."/>
            <person name="Juniper S.K."/>
            <person name="Young C.R."/>
            <person name="Angers B."/>
            <person name="Qian P.Y."/>
        </authorList>
    </citation>
    <scope>NUCLEOTIDE SEQUENCE</scope>
    <source>
        <strain evidence="1">R07B-5</strain>
    </source>
</reference>
<dbReference type="PANTHER" id="PTHR12697:SF20">
    <property type="entry name" value="HEAT REPEAT-CONTAINING PROTEIN 4"/>
    <property type="match status" value="1"/>
</dbReference>
<dbReference type="EMBL" id="JAODUO010000676">
    <property type="protein sequence ID" value="KAK2176195.1"/>
    <property type="molecule type" value="Genomic_DNA"/>
</dbReference>
<gene>
    <name evidence="1" type="ORF">NP493_676g00052</name>
</gene>
<evidence type="ECO:0000313" key="1">
    <source>
        <dbReference type="EMBL" id="KAK2176195.1"/>
    </source>
</evidence>
<dbReference type="InterPro" id="IPR016024">
    <property type="entry name" value="ARM-type_fold"/>
</dbReference>
<dbReference type="GO" id="GO:0019135">
    <property type="term" value="F:deoxyhypusine monooxygenase activity"/>
    <property type="evidence" value="ECO:0007669"/>
    <property type="project" value="TreeGrafter"/>
</dbReference>
<dbReference type="InterPro" id="IPR011989">
    <property type="entry name" value="ARM-like"/>
</dbReference>
<dbReference type="Pfam" id="PF13646">
    <property type="entry name" value="HEAT_2"/>
    <property type="match status" value="1"/>
</dbReference>
<organism evidence="1 2">
    <name type="scientific">Ridgeia piscesae</name>
    <name type="common">Tubeworm</name>
    <dbReference type="NCBI Taxonomy" id="27915"/>
    <lineage>
        <taxon>Eukaryota</taxon>
        <taxon>Metazoa</taxon>
        <taxon>Spiralia</taxon>
        <taxon>Lophotrochozoa</taxon>
        <taxon>Annelida</taxon>
        <taxon>Polychaeta</taxon>
        <taxon>Sedentaria</taxon>
        <taxon>Canalipalpata</taxon>
        <taxon>Sabellida</taxon>
        <taxon>Siboglinidae</taxon>
        <taxon>Ridgeia</taxon>
    </lineage>
</organism>
<dbReference type="PANTHER" id="PTHR12697">
    <property type="entry name" value="PBS LYASE HEAT-LIKE PROTEIN"/>
    <property type="match status" value="1"/>
</dbReference>
<evidence type="ECO:0000313" key="2">
    <source>
        <dbReference type="Proteomes" id="UP001209878"/>
    </source>
</evidence>
<dbReference type="AlphaFoldDB" id="A0AAD9KRV8"/>
<sequence length="204" mass="23163">MTAKLLPPFLECFHSNYVSVRMEACIACSHLAIKDESVIDSLIYLITYDGVWKVKALALQALGKIGVMSQSIRDCVLWAFRYEKVSGVRAEACHSIIALHMTDKEVIQWLQDRYLVEPSDIVKEEIITALEMCAISPTEDMDMVTQIKNEVTKMCTRNNICRRILLSEKEDARQARMSRLIYQAKKTVTVSQEVPVGQTLLCLC</sequence>
<dbReference type="SUPFAM" id="SSF48371">
    <property type="entry name" value="ARM repeat"/>
    <property type="match status" value="1"/>
</dbReference>
<name>A0AAD9KRV8_RIDPI</name>
<keyword evidence="2" id="KW-1185">Reference proteome</keyword>
<dbReference type="Gene3D" id="1.25.10.10">
    <property type="entry name" value="Leucine-rich Repeat Variant"/>
    <property type="match status" value="1"/>
</dbReference>
<comment type="caution">
    <text evidence="1">The sequence shown here is derived from an EMBL/GenBank/DDBJ whole genome shotgun (WGS) entry which is preliminary data.</text>
</comment>